<comment type="similarity">
    <text evidence="5">Belongs to the NAGSA dehydrogenase family. Type 1 subfamily.</text>
</comment>
<comment type="subcellular location">
    <subcellularLocation>
        <location evidence="5">Cytoplasm</location>
    </subcellularLocation>
</comment>
<feature type="domain" description="Semialdehyde dehydrogenase NAD-binding" evidence="7">
    <location>
        <begin position="2"/>
        <end position="148"/>
    </location>
</feature>
<dbReference type="SUPFAM" id="SSF55347">
    <property type="entry name" value="Glyceraldehyde-3-phosphate dehydrogenase-like, C-terminal domain"/>
    <property type="match status" value="1"/>
</dbReference>
<dbReference type="Pfam" id="PF01118">
    <property type="entry name" value="Semialdhyde_dh"/>
    <property type="match status" value="1"/>
</dbReference>
<sequence length="346" mass="36287">MVLGATGYVGGELLRLLAVHPEFKLLAAVSTSQAGQPIAATFSALAPAWPNLTFSTPEDSLAMLADVDRLALFSAAPHGASAAMVAQFVAAAHSHGVELHVVDSSADFRYRTAADYEAVYASTHGASELLADFEQGVPEHVAATSKQHVGHPGCFATAALLAAVPLCASSFAPSSLFINGITGSTGSGRSPLPGTHHPERHSNLYAYKPLAHRHAPEIAAYIATAGGGDVRVNFVPHSGPFARGIHVTLQAELPNAVSVDDLRQHYRDYYANASFVRIVDGTPRIKDVVTSNYCHIGVAAEGNNVVVMSAIDNLVKGAAGGAMQWMNRLWSLPETHGLLATAPAWT</sequence>
<evidence type="ECO:0000256" key="3">
    <source>
        <dbReference type="ARBA" id="ARBA00022857"/>
    </source>
</evidence>
<dbReference type="PANTHER" id="PTHR32338:SF10">
    <property type="entry name" value="N-ACETYL-GAMMA-GLUTAMYL-PHOSPHATE REDUCTASE, CHLOROPLASTIC-RELATED"/>
    <property type="match status" value="1"/>
</dbReference>
<dbReference type="Proteomes" id="UP000092695">
    <property type="component" value="Chromosome"/>
</dbReference>
<dbReference type="GO" id="GO:0051287">
    <property type="term" value="F:NAD binding"/>
    <property type="evidence" value="ECO:0007669"/>
    <property type="project" value="InterPro"/>
</dbReference>
<name>A0A193LK83_9GAMM</name>
<comment type="catalytic activity">
    <reaction evidence="5">
        <text>N-acetyl-L-glutamate 5-semialdehyde + phosphate + NADP(+) = N-acetyl-L-glutamyl 5-phosphate + NADPH + H(+)</text>
        <dbReference type="Rhea" id="RHEA:21588"/>
        <dbReference type="ChEBI" id="CHEBI:15378"/>
        <dbReference type="ChEBI" id="CHEBI:29123"/>
        <dbReference type="ChEBI" id="CHEBI:43474"/>
        <dbReference type="ChEBI" id="CHEBI:57783"/>
        <dbReference type="ChEBI" id="CHEBI:57936"/>
        <dbReference type="ChEBI" id="CHEBI:58349"/>
        <dbReference type="EC" id="1.2.1.38"/>
    </reaction>
</comment>
<evidence type="ECO:0000313" key="8">
    <source>
        <dbReference type="EMBL" id="ANO52922.1"/>
    </source>
</evidence>
<dbReference type="GO" id="GO:0070401">
    <property type="term" value="F:NADP+ binding"/>
    <property type="evidence" value="ECO:0007669"/>
    <property type="project" value="InterPro"/>
</dbReference>
<comment type="function">
    <text evidence="5">Catalyzes the NADPH-dependent reduction of N-acetyl-5-glutamyl phosphate to yield N-acetyl-L-glutamate 5-semialdehyde.</text>
</comment>
<dbReference type="UniPathway" id="UPA00068">
    <property type="reaction ID" value="UER00108"/>
</dbReference>
<dbReference type="KEGG" id="woc:BA177_02145"/>
<dbReference type="EMBL" id="CP016268">
    <property type="protein sequence ID" value="ANO52922.1"/>
    <property type="molecule type" value="Genomic_DNA"/>
</dbReference>
<keyword evidence="9" id="KW-1185">Reference proteome</keyword>
<comment type="pathway">
    <text evidence="5">Amino-acid biosynthesis; L-arginine biosynthesis; N(2)-acetyl-L-ornithine from L-glutamate: step 3/4.</text>
</comment>
<dbReference type="InterPro" id="IPR023013">
    <property type="entry name" value="AGPR_AS"/>
</dbReference>
<protein>
    <recommendedName>
        <fullName evidence="5">N-acetyl-gamma-glutamyl-phosphate reductase</fullName>
        <shortName evidence="5">AGPR</shortName>
        <ecNumber evidence="5">1.2.1.38</ecNumber>
    </recommendedName>
    <alternativeName>
        <fullName evidence="5">N-acetyl-glutamate semialdehyde dehydrogenase</fullName>
        <shortName evidence="5">NAGSA dehydrogenase</shortName>
    </alternativeName>
</protein>
<evidence type="ECO:0000256" key="5">
    <source>
        <dbReference type="HAMAP-Rule" id="MF_00150"/>
    </source>
</evidence>
<evidence type="ECO:0000256" key="6">
    <source>
        <dbReference type="PROSITE-ProRule" id="PRU10010"/>
    </source>
</evidence>
<keyword evidence="4 5" id="KW-0560">Oxidoreductase</keyword>
<evidence type="ECO:0000313" key="9">
    <source>
        <dbReference type="Proteomes" id="UP000092695"/>
    </source>
</evidence>
<dbReference type="PROSITE" id="PS01224">
    <property type="entry name" value="ARGC"/>
    <property type="match status" value="1"/>
</dbReference>
<dbReference type="CDD" id="cd17895">
    <property type="entry name" value="AGPR_1_N"/>
    <property type="match status" value="1"/>
</dbReference>
<dbReference type="Gene3D" id="3.40.50.720">
    <property type="entry name" value="NAD(P)-binding Rossmann-like Domain"/>
    <property type="match status" value="1"/>
</dbReference>
<dbReference type="InterPro" id="IPR058924">
    <property type="entry name" value="AGPR_dimerisation_dom"/>
</dbReference>
<dbReference type="AlphaFoldDB" id="A0A193LK83"/>
<gene>
    <name evidence="5" type="primary">argC</name>
    <name evidence="8" type="ORF">BA177_02145</name>
</gene>
<dbReference type="STRING" id="1548547.BA177_02145"/>
<keyword evidence="1 5" id="KW-0055">Arginine biosynthesis</keyword>
<evidence type="ECO:0000259" key="7">
    <source>
        <dbReference type="SMART" id="SM00859"/>
    </source>
</evidence>
<reference evidence="8 9" key="1">
    <citation type="submission" date="2016-06" db="EMBL/GenBank/DDBJ databases">
        <title>Complete genome sequence of a deep-branching marine Gamma Proteobacterium Woeseia oceani type strain XK5.</title>
        <authorList>
            <person name="Mu D."/>
            <person name="Du Z."/>
        </authorList>
    </citation>
    <scope>NUCLEOTIDE SEQUENCE [LARGE SCALE GENOMIC DNA]</scope>
    <source>
        <strain evidence="8 9">XK5</strain>
    </source>
</reference>
<accession>A0A193LK83</accession>
<keyword evidence="5" id="KW-0963">Cytoplasm</keyword>
<dbReference type="HAMAP" id="MF_00150">
    <property type="entry name" value="ArgC_type1"/>
    <property type="match status" value="1"/>
</dbReference>
<proteinExistence type="inferred from homology"/>
<keyword evidence="2 5" id="KW-0028">Amino-acid biosynthesis</keyword>
<dbReference type="PANTHER" id="PTHR32338">
    <property type="entry name" value="N-ACETYL-GAMMA-GLUTAMYL-PHOSPHATE REDUCTASE, CHLOROPLASTIC-RELATED-RELATED"/>
    <property type="match status" value="1"/>
</dbReference>
<dbReference type="GO" id="GO:0005737">
    <property type="term" value="C:cytoplasm"/>
    <property type="evidence" value="ECO:0007669"/>
    <property type="project" value="UniProtKB-SubCell"/>
</dbReference>
<dbReference type="SMART" id="SM00859">
    <property type="entry name" value="Semialdhyde_dh"/>
    <property type="match status" value="1"/>
</dbReference>
<dbReference type="InterPro" id="IPR050085">
    <property type="entry name" value="AGPR"/>
</dbReference>
<dbReference type="CDD" id="cd23934">
    <property type="entry name" value="AGPR_1_C"/>
    <property type="match status" value="1"/>
</dbReference>
<dbReference type="Pfam" id="PF22698">
    <property type="entry name" value="Semialdhyde_dhC_1"/>
    <property type="match status" value="1"/>
</dbReference>
<evidence type="ECO:0000256" key="2">
    <source>
        <dbReference type="ARBA" id="ARBA00022605"/>
    </source>
</evidence>
<dbReference type="NCBIfam" id="TIGR01850">
    <property type="entry name" value="argC"/>
    <property type="match status" value="1"/>
</dbReference>
<organism evidence="8 9">
    <name type="scientific">Woeseia oceani</name>
    <dbReference type="NCBI Taxonomy" id="1548547"/>
    <lineage>
        <taxon>Bacteria</taxon>
        <taxon>Pseudomonadati</taxon>
        <taxon>Pseudomonadota</taxon>
        <taxon>Gammaproteobacteria</taxon>
        <taxon>Woeseiales</taxon>
        <taxon>Woeseiaceae</taxon>
        <taxon>Woeseia</taxon>
    </lineage>
</organism>
<dbReference type="InterPro" id="IPR000534">
    <property type="entry name" value="Semialdehyde_DH_NAD-bd"/>
</dbReference>
<dbReference type="GO" id="GO:0003942">
    <property type="term" value="F:N-acetyl-gamma-glutamyl-phosphate reductase activity"/>
    <property type="evidence" value="ECO:0007669"/>
    <property type="project" value="UniProtKB-UniRule"/>
</dbReference>
<keyword evidence="3 5" id="KW-0521">NADP</keyword>
<feature type="active site" evidence="5 6">
    <location>
        <position position="154"/>
    </location>
</feature>
<dbReference type="InterPro" id="IPR000706">
    <property type="entry name" value="AGPR_type-1"/>
</dbReference>
<dbReference type="GO" id="GO:0006526">
    <property type="term" value="P:L-arginine biosynthetic process"/>
    <property type="evidence" value="ECO:0007669"/>
    <property type="project" value="UniProtKB-UniRule"/>
</dbReference>
<dbReference type="SUPFAM" id="SSF51735">
    <property type="entry name" value="NAD(P)-binding Rossmann-fold domains"/>
    <property type="match status" value="1"/>
</dbReference>
<dbReference type="InterPro" id="IPR036291">
    <property type="entry name" value="NAD(P)-bd_dom_sf"/>
</dbReference>
<dbReference type="EC" id="1.2.1.38" evidence="5"/>
<dbReference type="Gene3D" id="3.30.360.10">
    <property type="entry name" value="Dihydrodipicolinate Reductase, domain 2"/>
    <property type="match status" value="1"/>
</dbReference>
<evidence type="ECO:0000256" key="1">
    <source>
        <dbReference type="ARBA" id="ARBA00022571"/>
    </source>
</evidence>
<evidence type="ECO:0000256" key="4">
    <source>
        <dbReference type="ARBA" id="ARBA00023002"/>
    </source>
</evidence>